<dbReference type="AlphaFoldDB" id="A0AAX4NYQ5"/>
<dbReference type="InterPro" id="IPR011040">
    <property type="entry name" value="Sialidase"/>
</dbReference>
<proteinExistence type="predicted"/>
<evidence type="ECO:0000259" key="2">
    <source>
        <dbReference type="Pfam" id="PF13088"/>
    </source>
</evidence>
<evidence type="ECO:0000256" key="1">
    <source>
        <dbReference type="SAM" id="Coils"/>
    </source>
</evidence>
<dbReference type="EMBL" id="CP151501">
    <property type="protein sequence ID" value="WZN59010.1"/>
    <property type="molecule type" value="Genomic_DNA"/>
</dbReference>
<keyword evidence="4" id="KW-1185">Reference proteome</keyword>
<dbReference type="CDD" id="cd15482">
    <property type="entry name" value="Sialidase_non-viral"/>
    <property type="match status" value="1"/>
</dbReference>
<name>A0AAX4NYQ5_9CHLO</name>
<keyword evidence="1" id="KW-0175">Coiled coil</keyword>
<feature type="domain" description="Sialidase" evidence="2">
    <location>
        <begin position="246"/>
        <end position="545"/>
    </location>
</feature>
<dbReference type="SUPFAM" id="SSF50939">
    <property type="entry name" value="Sialidases"/>
    <property type="match status" value="1"/>
</dbReference>
<dbReference type="InterPro" id="IPR036278">
    <property type="entry name" value="Sialidase_sf"/>
</dbReference>
<dbReference type="Pfam" id="PF13088">
    <property type="entry name" value="BNR_2"/>
    <property type="match status" value="1"/>
</dbReference>
<evidence type="ECO:0000313" key="4">
    <source>
        <dbReference type="Proteomes" id="UP001472866"/>
    </source>
</evidence>
<dbReference type="PANTHER" id="PTHR43752">
    <property type="entry name" value="BNR/ASP-BOX REPEAT FAMILY PROTEIN"/>
    <property type="match status" value="1"/>
</dbReference>
<dbReference type="PANTHER" id="PTHR43752:SF2">
    <property type="entry name" value="BNR_ASP-BOX REPEAT FAMILY PROTEIN"/>
    <property type="match status" value="1"/>
</dbReference>
<organism evidence="3 4">
    <name type="scientific">Chloropicon roscoffensis</name>
    <dbReference type="NCBI Taxonomy" id="1461544"/>
    <lineage>
        <taxon>Eukaryota</taxon>
        <taxon>Viridiplantae</taxon>
        <taxon>Chlorophyta</taxon>
        <taxon>Chloropicophyceae</taxon>
        <taxon>Chloropicales</taxon>
        <taxon>Chloropicaceae</taxon>
        <taxon>Chloropicon</taxon>
    </lineage>
</organism>
<feature type="coiled-coil region" evidence="1">
    <location>
        <begin position="44"/>
        <end position="71"/>
    </location>
</feature>
<accession>A0AAX4NYQ5</accession>
<reference evidence="3 4" key="1">
    <citation type="submission" date="2024-03" db="EMBL/GenBank/DDBJ databases">
        <title>Complete genome sequence of the green alga Chloropicon roscoffensis RCC1871.</title>
        <authorList>
            <person name="Lemieux C."/>
            <person name="Pombert J.-F."/>
            <person name="Otis C."/>
            <person name="Turmel M."/>
        </authorList>
    </citation>
    <scope>NUCLEOTIDE SEQUENCE [LARGE SCALE GENOMIC DNA]</scope>
    <source>
        <strain evidence="3 4">RCC1871</strain>
    </source>
</reference>
<dbReference type="Proteomes" id="UP001472866">
    <property type="component" value="Chromosome 01"/>
</dbReference>
<sequence length="602" mass="69443">MKGSELRRWIGVFLAFLALFMCAYTEHHRRLLALHESMVLGESLHRVKEELRKAETDLSVAKSEVRLLKDDMERRRRKHHSERDDLFQSTYKMEEEAEYYRTHNEVLLEQLKKIEKDLVEMNRTELEHLEKEEELLFGEIAIRDESEEDALKIKHAQNLLFKVLNGKAIKLHGHKPVFYSATKIQGDEIEGENGLEEIEEVIYRSGHERSDALPQNWVYQNEGKTHYSHMAMISPLPKTSLFNWIACWQTAHKHEGTDDQHFRCSLSLDTKTWTSHLEIPLRENGCVWSPVLFLQEGMLYLFYSESVACMRPSRQDSMGRPIPQRWSPGGTIKYVKSIDGIAWTKPATILSQRDADRGIPKVIANQPIITSSGKWVLPWWQEVSGSAEPTEECVTEGEGKAGVLISSDKGHSWKSSKTVSHPLTWLIEGTLVELQDKSLLQLFRTVQGTMYSSTSYDEGESWSEAEEYPLPNPNSKFNLIKLDNGHLFIAYNHQSLDRRRINLRAGVSRDEGKTWYNAGSLQPDYIDQDAHWQRWHYPTAIQDKQDLNKVYVVYSCDYVDPDNLEKTIGGVRIASVALDALEFTDEKLIPSVEQPIELNFII</sequence>
<dbReference type="Gene3D" id="2.120.10.10">
    <property type="match status" value="1"/>
</dbReference>
<evidence type="ECO:0000313" key="3">
    <source>
        <dbReference type="EMBL" id="WZN59010.1"/>
    </source>
</evidence>
<gene>
    <name evidence="3" type="ORF">HKI87_01g05350</name>
</gene>
<protein>
    <submittedName>
        <fullName evidence="3">Sialidase</fullName>
    </submittedName>
</protein>